<comment type="function">
    <text evidence="4">Responsible for synthesis of pseudouridine from uracil.</text>
</comment>
<dbReference type="Gene3D" id="3.10.290.10">
    <property type="entry name" value="RNA-binding S4 domain"/>
    <property type="match status" value="1"/>
</dbReference>
<evidence type="ECO:0000256" key="1">
    <source>
        <dbReference type="ARBA" id="ARBA00010876"/>
    </source>
</evidence>
<evidence type="ECO:0000259" key="5">
    <source>
        <dbReference type="SMART" id="SM00363"/>
    </source>
</evidence>
<dbReference type="EMBL" id="JAQOUE010000001">
    <property type="protein sequence ID" value="MDT7042914.1"/>
    <property type="molecule type" value="Genomic_DNA"/>
</dbReference>
<keyword evidence="7" id="KW-1185">Reference proteome</keyword>
<dbReference type="PANTHER" id="PTHR21600">
    <property type="entry name" value="MITOCHONDRIAL RNA PSEUDOURIDINE SYNTHASE"/>
    <property type="match status" value="1"/>
</dbReference>
<feature type="domain" description="RNA-binding S4" evidence="5">
    <location>
        <begin position="19"/>
        <end position="78"/>
    </location>
</feature>
<evidence type="ECO:0000256" key="3">
    <source>
        <dbReference type="PROSITE-ProRule" id="PRU00182"/>
    </source>
</evidence>
<accession>A0ABU3K8Z1</accession>
<keyword evidence="3" id="KW-0694">RNA-binding</keyword>
<evidence type="ECO:0000256" key="2">
    <source>
        <dbReference type="ARBA" id="ARBA00023235"/>
    </source>
</evidence>
<gene>
    <name evidence="6" type="ORF">PPG34_11160</name>
</gene>
<dbReference type="SUPFAM" id="SSF55174">
    <property type="entry name" value="Alpha-L RNA-binding motif"/>
    <property type="match status" value="1"/>
</dbReference>
<evidence type="ECO:0000313" key="7">
    <source>
        <dbReference type="Proteomes" id="UP001250932"/>
    </source>
</evidence>
<evidence type="ECO:0000256" key="4">
    <source>
        <dbReference type="RuleBase" id="RU362028"/>
    </source>
</evidence>
<organism evidence="6 7">
    <name type="scientific">Candidatus Nitronereus thalassa</name>
    <dbReference type="NCBI Taxonomy" id="3020898"/>
    <lineage>
        <taxon>Bacteria</taxon>
        <taxon>Pseudomonadati</taxon>
        <taxon>Nitrospirota</taxon>
        <taxon>Nitrospiria</taxon>
        <taxon>Nitrospirales</taxon>
        <taxon>Nitrospiraceae</taxon>
        <taxon>Candidatus Nitronereus</taxon>
    </lineage>
</organism>
<keyword evidence="2 4" id="KW-0413">Isomerase</keyword>
<evidence type="ECO:0000313" key="6">
    <source>
        <dbReference type="EMBL" id="MDT7042914.1"/>
    </source>
</evidence>
<comment type="catalytic activity">
    <reaction evidence="4">
        <text>a uridine in RNA = a pseudouridine in RNA</text>
        <dbReference type="Rhea" id="RHEA:48348"/>
        <dbReference type="Rhea" id="RHEA-COMP:12068"/>
        <dbReference type="Rhea" id="RHEA-COMP:12069"/>
        <dbReference type="ChEBI" id="CHEBI:65314"/>
        <dbReference type="ChEBI" id="CHEBI:65315"/>
    </reaction>
</comment>
<dbReference type="CDD" id="cd02869">
    <property type="entry name" value="PseudoU_synth_RluA_like"/>
    <property type="match status" value="1"/>
</dbReference>
<dbReference type="Gene3D" id="3.30.2350.10">
    <property type="entry name" value="Pseudouridine synthase"/>
    <property type="match status" value="1"/>
</dbReference>
<dbReference type="InterPro" id="IPR006145">
    <property type="entry name" value="PsdUridine_synth_RsuA/RluA"/>
</dbReference>
<dbReference type="InterPro" id="IPR036986">
    <property type="entry name" value="S4_RNA-bd_sf"/>
</dbReference>
<dbReference type="Pfam" id="PF00849">
    <property type="entry name" value="PseudoU_synth_2"/>
    <property type="match status" value="1"/>
</dbReference>
<sequence length="331" mass="36894">MPHVETRTEILVTAGESSKRLDHFLANHDPDFSRTILQRLILDGQITIDGQTVKPSHKIKPGDRIILIVPRPEPLDIQPEPIPLEILYEDDSLLVLNKQADLVVHPAPGNWSGTLVNALLYHLQTETGSLSNIGGKERPGLVHRLDKNTTGVMVVAKHDQAHANLASQFKRHSITRVYEALILGVPKKHEGTIELAIGRDTKERKKFSANTARPKASATVYRVTERFGRIASTVDLFPQTGRTHQLRVHLASISCPILGDPTYGGKRVSSLEDIHIPRVMLHAKVLGFVHPMTQEEMIFSAPMPVDMKETIQLIRTRISPVTTQQREGKKS</sequence>
<comment type="similarity">
    <text evidence="1 4">Belongs to the pseudouridine synthase RluA family.</text>
</comment>
<proteinExistence type="inferred from homology"/>
<dbReference type="EC" id="5.4.99.-" evidence="4"/>
<name>A0ABU3K8Z1_9BACT</name>
<dbReference type="InterPro" id="IPR050188">
    <property type="entry name" value="RluA_PseudoU_synthase"/>
</dbReference>
<dbReference type="InterPro" id="IPR006224">
    <property type="entry name" value="PsdUridine_synth_RluA-like_CS"/>
</dbReference>
<dbReference type="PROSITE" id="PS50889">
    <property type="entry name" value="S4"/>
    <property type="match status" value="1"/>
</dbReference>
<comment type="caution">
    <text evidence="6">The sequence shown here is derived from an EMBL/GenBank/DDBJ whole genome shotgun (WGS) entry which is preliminary data.</text>
</comment>
<reference evidence="6 7" key="1">
    <citation type="journal article" date="2023" name="ISME J.">
        <title>Cultivation and genomic characterization of novel and ubiquitous marine nitrite-oxidizing bacteria from the Nitrospirales.</title>
        <authorList>
            <person name="Mueller A.J."/>
            <person name="Daebeler A."/>
            <person name="Herbold C.W."/>
            <person name="Kirkegaard R.H."/>
            <person name="Daims H."/>
        </authorList>
    </citation>
    <scope>NUCLEOTIDE SEQUENCE [LARGE SCALE GENOMIC DNA]</scope>
    <source>
        <strain evidence="6 7">EB</strain>
    </source>
</reference>
<dbReference type="InterPro" id="IPR002942">
    <property type="entry name" value="S4_RNA-bd"/>
</dbReference>
<dbReference type="Proteomes" id="UP001250932">
    <property type="component" value="Unassembled WGS sequence"/>
</dbReference>
<dbReference type="SUPFAM" id="SSF55120">
    <property type="entry name" value="Pseudouridine synthase"/>
    <property type="match status" value="1"/>
</dbReference>
<dbReference type="Pfam" id="PF01479">
    <property type="entry name" value="S4"/>
    <property type="match status" value="1"/>
</dbReference>
<dbReference type="SMART" id="SM00363">
    <property type="entry name" value="S4"/>
    <property type="match status" value="1"/>
</dbReference>
<dbReference type="InterPro" id="IPR020103">
    <property type="entry name" value="PsdUridine_synth_cat_dom_sf"/>
</dbReference>
<dbReference type="RefSeq" id="WP_313833380.1">
    <property type="nucleotide sequence ID" value="NZ_JAQOUE010000001.1"/>
</dbReference>
<dbReference type="InterPro" id="IPR006225">
    <property type="entry name" value="PsdUridine_synth_RluC/D"/>
</dbReference>
<protein>
    <recommendedName>
        <fullName evidence="4">Pseudouridine synthase</fullName>
        <ecNumber evidence="4">5.4.99.-</ecNumber>
    </recommendedName>
</protein>
<dbReference type="CDD" id="cd00165">
    <property type="entry name" value="S4"/>
    <property type="match status" value="1"/>
</dbReference>
<dbReference type="PANTHER" id="PTHR21600:SF44">
    <property type="entry name" value="RIBOSOMAL LARGE SUBUNIT PSEUDOURIDINE SYNTHASE D"/>
    <property type="match status" value="1"/>
</dbReference>
<dbReference type="PROSITE" id="PS01129">
    <property type="entry name" value="PSI_RLU"/>
    <property type="match status" value="1"/>
</dbReference>
<dbReference type="NCBIfam" id="TIGR00005">
    <property type="entry name" value="rluA_subfam"/>
    <property type="match status" value="1"/>
</dbReference>